<dbReference type="InterPro" id="IPR046955">
    <property type="entry name" value="PHR1-like"/>
</dbReference>
<evidence type="ECO:0000259" key="5">
    <source>
        <dbReference type="PROSITE" id="PS51294"/>
    </source>
</evidence>
<feature type="region of interest" description="Disordered" evidence="4">
    <location>
        <begin position="28"/>
        <end position="88"/>
    </location>
</feature>
<evidence type="ECO:0000256" key="2">
    <source>
        <dbReference type="ARBA" id="ARBA00023163"/>
    </source>
</evidence>
<dbReference type="FunFam" id="1.10.10.60:FF:000002">
    <property type="entry name" value="Myb family transcription factor"/>
    <property type="match status" value="1"/>
</dbReference>
<dbReference type="AlphaFoldDB" id="A0AAW1PMD7"/>
<feature type="region of interest" description="Disordered" evidence="4">
    <location>
        <begin position="439"/>
        <end position="474"/>
    </location>
</feature>
<dbReference type="Proteomes" id="UP001465755">
    <property type="component" value="Unassembled WGS sequence"/>
</dbReference>
<dbReference type="InterPro" id="IPR009057">
    <property type="entry name" value="Homeodomain-like_sf"/>
</dbReference>
<dbReference type="PANTHER" id="PTHR31499:SF43">
    <property type="entry name" value="MYB FAMILY TRANSCRIPTION FACTOR APL"/>
    <property type="match status" value="1"/>
</dbReference>
<dbReference type="GO" id="GO:0003677">
    <property type="term" value="F:DNA binding"/>
    <property type="evidence" value="ECO:0007669"/>
    <property type="project" value="InterPro"/>
</dbReference>
<reference evidence="6 7" key="1">
    <citation type="journal article" date="2024" name="Nat. Commun.">
        <title>Phylogenomics reveals the evolutionary origins of lichenization in chlorophyte algae.</title>
        <authorList>
            <person name="Puginier C."/>
            <person name="Libourel C."/>
            <person name="Otte J."/>
            <person name="Skaloud P."/>
            <person name="Haon M."/>
            <person name="Grisel S."/>
            <person name="Petersen M."/>
            <person name="Berrin J.G."/>
            <person name="Delaux P.M."/>
            <person name="Dal Grande F."/>
            <person name="Keller J."/>
        </authorList>
    </citation>
    <scope>NUCLEOTIDE SEQUENCE [LARGE SCALE GENOMIC DNA]</scope>
    <source>
        <strain evidence="6 7">SAG 2036</strain>
    </source>
</reference>
<sequence>MLGHFHEAEVPATLLQTDFDQLYNGAESADLSPAAPGQQQLSSSQHPSLQQQQQQQQQPAPFSGQASDGGSGHGAGSGGCQATKPRLRWTPELHSRFVAAVNRLGGPDTATPKGVLKLMMVEGLTIYHIKSHLQKYRLNIRLPGDEGGAGGHSSGSRKRRRRRRRARSSDYDDDEDEEEEEPPVEDDGDSLEEAMDDPEAVHDHMGQQYHNHRTRSSADAESEGAHLDPLHSIPSGGLPPLPHHLPPQQHGANGSARQRNLEEALLLQMDMQRRLHDQLESQRQLQLSLEAHGRYISSLIEQDRAGLHSKLSPVALSAPVPGAGPNQALAVPTPNLSAPAGPSSAQGGPGTSGALSWGQMTHVTVPASTDSPPPLLSHAGRIGAVGDLNTEPAFLLPTGDLAAERGGLPNMLLDTDLHAAAAVWDTGVLHNHLLEGVEVKEGDPLSEEGLDRRPPPPRKRQPSSRFKDHVHPDI</sequence>
<feature type="compositionally biased region" description="Basic and acidic residues" evidence="4">
    <location>
        <begin position="439"/>
        <end position="454"/>
    </location>
</feature>
<feature type="compositionally biased region" description="Acidic residues" evidence="4">
    <location>
        <begin position="171"/>
        <end position="192"/>
    </location>
</feature>
<gene>
    <name evidence="6" type="ORF">WJX73_009444</name>
</gene>
<feature type="compositionally biased region" description="Low complexity" evidence="4">
    <location>
        <begin position="337"/>
        <end position="346"/>
    </location>
</feature>
<accession>A0AAW1PMD7</accession>
<dbReference type="PANTHER" id="PTHR31499">
    <property type="entry name" value="MYB FAMILY TRANSCRIPTION FACTOR PHL11"/>
    <property type="match status" value="1"/>
</dbReference>
<dbReference type="InterPro" id="IPR017930">
    <property type="entry name" value="Myb_dom"/>
</dbReference>
<dbReference type="EMBL" id="JALJOQ010000012">
    <property type="protein sequence ID" value="KAK9811053.1"/>
    <property type="molecule type" value="Genomic_DNA"/>
</dbReference>
<comment type="caution">
    <text evidence="6">The sequence shown here is derived from an EMBL/GenBank/DDBJ whole genome shotgun (WGS) entry which is preliminary data.</text>
</comment>
<dbReference type="Gene3D" id="1.10.10.60">
    <property type="entry name" value="Homeodomain-like"/>
    <property type="match status" value="1"/>
</dbReference>
<dbReference type="Pfam" id="PF14379">
    <property type="entry name" value="Myb_CC_LHEQLE"/>
    <property type="match status" value="1"/>
</dbReference>
<evidence type="ECO:0000256" key="4">
    <source>
        <dbReference type="SAM" id="MobiDB-lite"/>
    </source>
</evidence>
<dbReference type="SUPFAM" id="SSF46689">
    <property type="entry name" value="Homeodomain-like"/>
    <property type="match status" value="1"/>
</dbReference>
<evidence type="ECO:0000256" key="1">
    <source>
        <dbReference type="ARBA" id="ARBA00023015"/>
    </source>
</evidence>
<feature type="region of interest" description="Disordered" evidence="4">
    <location>
        <begin position="208"/>
        <end position="257"/>
    </location>
</feature>
<feature type="region of interest" description="Disordered" evidence="4">
    <location>
        <begin position="333"/>
        <end position="357"/>
    </location>
</feature>
<keyword evidence="1" id="KW-0805">Transcription regulation</keyword>
<dbReference type="GO" id="GO:0003700">
    <property type="term" value="F:DNA-binding transcription factor activity"/>
    <property type="evidence" value="ECO:0007669"/>
    <property type="project" value="InterPro"/>
</dbReference>
<keyword evidence="3" id="KW-0539">Nucleus</keyword>
<evidence type="ECO:0000256" key="3">
    <source>
        <dbReference type="ARBA" id="ARBA00023242"/>
    </source>
</evidence>
<dbReference type="NCBIfam" id="TIGR01557">
    <property type="entry name" value="myb_SHAQKYF"/>
    <property type="match status" value="1"/>
</dbReference>
<dbReference type="Pfam" id="PF00249">
    <property type="entry name" value="Myb_DNA-binding"/>
    <property type="match status" value="1"/>
</dbReference>
<feature type="domain" description="HTH myb-type" evidence="5">
    <location>
        <begin position="81"/>
        <end position="141"/>
    </location>
</feature>
<dbReference type="PROSITE" id="PS51294">
    <property type="entry name" value="HTH_MYB"/>
    <property type="match status" value="1"/>
</dbReference>
<organism evidence="6 7">
    <name type="scientific">Symbiochloris irregularis</name>
    <dbReference type="NCBI Taxonomy" id="706552"/>
    <lineage>
        <taxon>Eukaryota</taxon>
        <taxon>Viridiplantae</taxon>
        <taxon>Chlorophyta</taxon>
        <taxon>core chlorophytes</taxon>
        <taxon>Trebouxiophyceae</taxon>
        <taxon>Trebouxiales</taxon>
        <taxon>Trebouxiaceae</taxon>
        <taxon>Symbiochloris</taxon>
    </lineage>
</organism>
<keyword evidence="7" id="KW-1185">Reference proteome</keyword>
<protein>
    <recommendedName>
        <fullName evidence="5">HTH myb-type domain-containing protein</fullName>
    </recommendedName>
</protein>
<feature type="compositionally biased region" description="Gly residues" evidence="4">
    <location>
        <begin position="67"/>
        <end position="79"/>
    </location>
</feature>
<feature type="compositionally biased region" description="Basic residues" evidence="4">
    <location>
        <begin position="155"/>
        <end position="166"/>
    </location>
</feature>
<name>A0AAW1PMD7_9CHLO</name>
<proteinExistence type="predicted"/>
<dbReference type="InterPro" id="IPR001005">
    <property type="entry name" value="SANT/Myb"/>
</dbReference>
<keyword evidence="2" id="KW-0804">Transcription</keyword>
<evidence type="ECO:0000313" key="7">
    <source>
        <dbReference type="Proteomes" id="UP001465755"/>
    </source>
</evidence>
<dbReference type="InterPro" id="IPR006447">
    <property type="entry name" value="Myb_dom_plants"/>
</dbReference>
<feature type="compositionally biased region" description="Low complexity" evidence="4">
    <location>
        <begin position="36"/>
        <end position="66"/>
    </location>
</feature>
<feature type="compositionally biased region" description="Basic and acidic residues" evidence="4">
    <location>
        <begin position="465"/>
        <end position="474"/>
    </location>
</feature>
<dbReference type="InterPro" id="IPR025756">
    <property type="entry name" value="Myb_CC_LHEQLE"/>
</dbReference>
<evidence type="ECO:0000313" key="6">
    <source>
        <dbReference type="EMBL" id="KAK9811053.1"/>
    </source>
</evidence>
<feature type="region of interest" description="Disordered" evidence="4">
    <location>
        <begin position="142"/>
        <end position="192"/>
    </location>
</feature>